<dbReference type="GO" id="GO:0000447">
    <property type="term" value="P:endonucleolytic cleavage in ITS1 to separate SSU-rRNA from 5.8S rRNA and LSU-rRNA from tricistronic rRNA transcript (SSU-rRNA, 5.8S rRNA, LSU-rRNA)"/>
    <property type="evidence" value="ECO:0007669"/>
    <property type="project" value="TreeGrafter"/>
</dbReference>
<reference evidence="1" key="2">
    <citation type="submission" date="2007-04" db="EMBL/GenBank/DDBJ databases">
        <title>The genome of the human body louse.</title>
        <authorList>
            <consortium name="The Human Body Louse Genome Consortium"/>
            <person name="Kirkness E."/>
            <person name="Walenz B."/>
            <person name="Hass B."/>
            <person name="Bruggner R."/>
            <person name="Strausberg R."/>
        </authorList>
    </citation>
    <scope>NUCLEOTIDE SEQUENCE</scope>
    <source>
        <strain evidence="1">USDA</strain>
    </source>
</reference>
<dbReference type="CTD" id="8239244"/>
<organism>
    <name type="scientific">Pediculus humanus subsp. corporis</name>
    <name type="common">Body louse</name>
    <dbReference type="NCBI Taxonomy" id="121224"/>
    <lineage>
        <taxon>Eukaryota</taxon>
        <taxon>Metazoa</taxon>
        <taxon>Ecdysozoa</taxon>
        <taxon>Arthropoda</taxon>
        <taxon>Hexapoda</taxon>
        <taxon>Insecta</taxon>
        <taxon>Pterygota</taxon>
        <taxon>Neoptera</taxon>
        <taxon>Paraneoptera</taxon>
        <taxon>Psocodea</taxon>
        <taxon>Troctomorpha</taxon>
        <taxon>Phthiraptera</taxon>
        <taxon>Anoplura</taxon>
        <taxon>Pediculidae</taxon>
        <taxon>Pediculus</taxon>
    </lineage>
</organism>
<dbReference type="GO" id="GO:0030681">
    <property type="term" value="C:multimeric ribonuclease P complex"/>
    <property type="evidence" value="ECO:0007669"/>
    <property type="project" value="TreeGrafter"/>
</dbReference>
<dbReference type="OrthoDB" id="446759at2759"/>
<dbReference type="PANTHER" id="PTHR15396:SF1">
    <property type="entry name" value="RIBONUCLEASE P PROTEIN SUBUNIT P40"/>
    <property type="match status" value="1"/>
</dbReference>
<dbReference type="EnsemblMetazoa" id="PHUM626380-RA">
    <property type="protein sequence ID" value="PHUM626380-PA"/>
    <property type="gene ID" value="PHUM626380"/>
</dbReference>
<dbReference type="AlphaFoldDB" id="E0VNE3"/>
<dbReference type="InterPro" id="IPR013893">
    <property type="entry name" value="RNase_P_Rpp40"/>
</dbReference>
<dbReference type="STRING" id="121224.E0VNE3"/>
<dbReference type="VEuPathDB" id="VectorBase:PHUM626380"/>
<dbReference type="EMBL" id="AAZO01008544">
    <property type="status" value="NOT_ANNOTATED_CDS"/>
    <property type="molecule type" value="Genomic_DNA"/>
</dbReference>
<proteinExistence type="predicted"/>
<dbReference type="PANTHER" id="PTHR15396">
    <property type="entry name" value="RIBONUCLEASE P PROTEIN SUBUNIT P40"/>
    <property type="match status" value="1"/>
</dbReference>
<keyword evidence="3" id="KW-1185">Reference proteome</keyword>
<dbReference type="Proteomes" id="UP000009046">
    <property type="component" value="Unassembled WGS sequence"/>
</dbReference>
<dbReference type="GO" id="GO:0004526">
    <property type="term" value="F:ribonuclease P activity"/>
    <property type="evidence" value="ECO:0007669"/>
    <property type="project" value="TreeGrafter"/>
</dbReference>
<dbReference type="EMBL" id="DS235336">
    <property type="protein sequence ID" value="EEB14899.1"/>
    <property type="molecule type" value="Genomic_DNA"/>
</dbReference>
<dbReference type="GO" id="GO:0001682">
    <property type="term" value="P:tRNA 5'-leader removal"/>
    <property type="evidence" value="ECO:0007669"/>
    <property type="project" value="InterPro"/>
</dbReference>
<evidence type="ECO:0000313" key="3">
    <source>
        <dbReference type="Proteomes" id="UP000009046"/>
    </source>
</evidence>
<dbReference type="RefSeq" id="XP_002427637.1">
    <property type="nucleotide sequence ID" value="XM_002427592.1"/>
</dbReference>
<sequence length="262" mass="30014">MLSPEIWDFPVLTPQIRNSYCNSDEEIFSKIKKQLFNHHISVTLPNTLTAPNELIYSLTEDCQYYRINAVPVSEIFNKNFIDLFIVKGSLTLISINTLSDQDDRLAFISSGKLILTLSKKSSEEIGIDSTLKNVTKNKHNLYIKTCPSSIALYFCKKGYKVTTCNIDVKKKLNYNVQVPIYDEETDPDSLLEWLGAFNLQCNIKIVDEKIFNWIGLVINGFTGSLLSHKNNLTFTLVEDHYHAFIFKSDKPTLTQFFSVMEN</sequence>
<evidence type="ECO:0000313" key="2">
    <source>
        <dbReference type="EnsemblMetazoa" id="PHUM626380-PA"/>
    </source>
</evidence>
<gene>
    <name evidence="2" type="primary">8239244</name>
    <name evidence="1" type="ORF">Phum_PHUM626380</name>
</gene>
<dbReference type="HOGENOM" id="CLU_065211_1_0_1"/>
<dbReference type="InParanoid" id="E0VNE3"/>
<protein>
    <submittedName>
        <fullName evidence="1 2">Uncharacterized protein</fullName>
    </submittedName>
</protein>
<dbReference type="KEGG" id="phu:Phum_PHUM626380"/>
<reference evidence="1" key="1">
    <citation type="submission" date="2007-04" db="EMBL/GenBank/DDBJ databases">
        <title>Annotation of Pediculus humanus corporis strain USDA.</title>
        <authorList>
            <person name="Kirkness E."/>
            <person name="Hannick L."/>
            <person name="Hass B."/>
            <person name="Bruggner R."/>
            <person name="Lawson D."/>
            <person name="Bidwell S."/>
            <person name="Joardar V."/>
            <person name="Caler E."/>
            <person name="Walenz B."/>
            <person name="Inman J."/>
            <person name="Schobel S."/>
            <person name="Galinsky K."/>
            <person name="Amedeo P."/>
            <person name="Strausberg R."/>
        </authorList>
    </citation>
    <scope>NUCLEOTIDE SEQUENCE</scope>
    <source>
        <strain evidence="1">USDA</strain>
    </source>
</reference>
<accession>E0VNE3</accession>
<dbReference type="GO" id="GO:0000172">
    <property type="term" value="C:ribonuclease MRP complex"/>
    <property type="evidence" value="ECO:0007669"/>
    <property type="project" value="TreeGrafter"/>
</dbReference>
<dbReference type="GO" id="GO:0000171">
    <property type="term" value="F:ribonuclease MRP activity"/>
    <property type="evidence" value="ECO:0007669"/>
    <property type="project" value="TreeGrafter"/>
</dbReference>
<dbReference type="GeneID" id="8239244"/>
<name>E0VNE3_PEDHC</name>
<evidence type="ECO:0000313" key="1">
    <source>
        <dbReference type="EMBL" id="EEB14899.1"/>
    </source>
</evidence>
<dbReference type="Pfam" id="PF08584">
    <property type="entry name" value="Ribonuc_P_40"/>
    <property type="match status" value="1"/>
</dbReference>
<dbReference type="eggNOG" id="ENOG502QSAV">
    <property type="taxonomic scope" value="Eukaryota"/>
</dbReference>
<reference evidence="2" key="3">
    <citation type="submission" date="2021-02" db="UniProtKB">
        <authorList>
            <consortium name="EnsemblMetazoa"/>
        </authorList>
    </citation>
    <scope>IDENTIFICATION</scope>
    <source>
        <strain evidence="2">USDA</strain>
    </source>
</reference>